<organism evidence="2 3">
    <name type="scientific">Streptomyces turgidiscabies (strain Car8)</name>
    <dbReference type="NCBI Taxonomy" id="698760"/>
    <lineage>
        <taxon>Bacteria</taxon>
        <taxon>Bacillati</taxon>
        <taxon>Actinomycetota</taxon>
        <taxon>Actinomycetes</taxon>
        <taxon>Kitasatosporales</taxon>
        <taxon>Streptomycetaceae</taxon>
        <taxon>Streptomyces</taxon>
    </lineage>
</organism>
<name>L7F513_STRT8</name>
<evidence type="ECO:0000256" key="1">
    <source>
        <dbReference type="SAM" id="MobiDB-lite"/>
    </source>
</evidence>
<protein>
    <submittedName>
        <fullName evidence="2">Uncharacterized protein</fullName>
    </submittedName>
</protein>
<dbReference type="Proteomes" id="UP000010931">
    <property type="component" value="Unassembled WGS sequence"/>
</dbReference>
<feature type="region of interest" description="Disordered" evidence="1">
    <location>
        <begin position="25"/>
        <end position="55"/>
    </location>
</feature>
<reference evidence="2 3" key="1">
    <citation type="journal article" date="2011" name="Plasmid">
        <title>Streptomyces turgidiscabies Car8 contains a modular pathogenicity island that shares virulence genes with other actinobacterial plant pathogens.</title>
        <authorList>
            <person name="Huguet-Tapia J.C."/>
            <person name="Badger J.H."/>
            <person name="Loria R."/>
            <person name="Pettis G.S."/>
        </authorList>
    </citation>
    <scope>NUCLEOTIDE SEQUENCE [LARGE SCALE GENOMIC DNA]</scope>
    <source>
        <strain evidence="2 3">Car8</strain>
    </source>
</reference>
<dbReference type="EMBL" id="AEJB01000361">
    <property type="protein sequence ID" value="ELP66081.1"/>
    <property type="molecule type" value="Genomic_DNA"/>
</dbReference>
<proteinExistence type="predicted"/>
<evidence type="ECO:0000313" key="3">
    <source>
        <dbReference type="Proteomes" id="UP000010931"/>
    </source>
</evidence>
<accession>L7F513</accession>
<evidence type="ECO:0000313" key="2">
    <source>
        <dbReference type="EMBL" id="ELP66081.1"/>
    </source>
</evidence>
<keyword evidence="3" id="KW-1185">Reference proteome</keyword>
<dbReference type="AlphaFoldDB" id="L7F513"/>
<sequence length="55" mass="6121">MGNEQCPDRWRTPVAEACLIHRRNASGPHSAKRPFGTAVHTQLPWNAPRGSETIN</sequence>
<comment type="caution">
    <text evidence="2">The sequence shown here is derived from an EMBL/GenBank/DDBJ whole genome shotgun (WGS) entry which is preliminary data.</text>
</comment>
<gene>
    <name evidence="2" type="ORF">STRTUCAR8_01427</name>
</gene>
<dbReference type="PATRIC" id="fig|698760.3.peg.4965"/>